<dbReference type="Pfam" id="PF07816">
    <property type="entry name" value="DUF1645"/>
    <property type="match status" value="1"/>
</dbReference>
<dbReference type="PANTHER" id="PTHR33095">
    <property type="entry name" value="OS07G0619500 PROTEIN"/>
    <property type="match status" value="1"/>
</dbReference>
<sequence length="239" mass="27223">MEVMITTPSLFHSAPSSPTSAGIPFHWEEKPGTPKSSDFAFDFRGHLARRSLPADELFHGGKIKPLRPPPRLYYDPTQSSPPKISPRRKSKDADPFAAAIELTTKDISTDGRVRGRERNKGSSRSRSPFRTSDLLFDQSKPNATNSFWYKKWKIKELLLFRSASESRAKEKKTRNDVVRNSSFRSTESAPPIELHYTVNREEIRRRMSPPYKRGLLGCLRFNRPAPSKEINPTASLPRV</sequence>
<evidence type="ECO:0000313" key="2">
    <source>
        <dbReference type="EMBL" id="KAL1561036.1"/>
    </source>
</evidence>
<reference evidence="2 3" key="1">
    <citation type="submission" date="2024-06" db="EMBL/GenBank/DDBJ databases">
        <title>A chromosome level genome sequence of Diviner's sage (Salvia divinorum).</title>
        <authorList>
            <person name="Ford S.A."/>
            <person name="Ro D.-K."/>
            <person name="Ness R.W."/>
            <person name="Phillips M.A."/>
        </authorList>
    </citation>
    <scope>NUCLEOTIDE SEQUENCE [LARGE SCALE GENOMIC DNA]</scope>
    <source>
        <strain evidence="2">SAF-2024a</strain>
        <tissue evidence="2">Leaf</tissue>
    </source>
</reference>
<name>A0ABD1HX66_SALDI</name>
<accession>A0ABD1HX66</accession>
<gene>
    <name evidence="2" type="ORF">AAHA92_03786</name>
</gene>
<feature type="compositionally biased region" description="Polar residues" evidence="1">
    <location>
        <begin position="1"/>
        <end position="20"/>
    </location>
</feature>
<protein>
    <submittedName>
        <fullName evidence="2">Uncharacterized protein</fullName>
    </submittedName>
</protein>
<dbReference type="AlphaFoldDB" id="A0ABD1HX66"/>
<dbReference type="EMBL" id="JBEAFC010000003">
    <property type="protein sequence ID" value="KAL1561036.1"/>
    <property type="molecule type" value="Genomic_DNA"/>
</dbReference>
<organism evidence="2 3">
    <name type="scientific">Salvia divinorum</name>
    <name type="common">Maria pastora</name>
    <name type="synonym">Diviner's sage</name>
    <dbReference type="NCBI Taxonomy" id="28513"/>
    <lineage>
        <taxon>Eukaryota</taxon>
        <taxon>Viridiplantae</taxon>
        <taxon>Streptophyta</taxon>
        <taxon>Embryophyta</taxon>
        <taxon>Tracheophyta</taxon>
        <taxon>Spermatophyta</taxon>
        <taxon>Magnoliopsida</taxon>
        <taxon>eudicotyledons</taxon>
        <taxon>Gunneridae</taxon>
        <taxon>Pentapetalae</taxon>
        <taxon>asterids</taxon>
        <taxon>lamiids</taxon>
        <taxon>Lamiales</taxon>
        <taxon>Lamiaceae</taxon>
        <taxon>Nepetoideae</taxon>
        <taxon>Mentheae</taxon>
        <taxon>Salviinae</taxon>
        <taxon>Salvia</taxon>
        <taxon>Salvia subgen. Calosphace</taxon>
    </lineage>
</organism>
<dbReference type="PANTHER" id="PTHR33095:SF81">
    <property type="entry name" value="OS07G0619500 PROTEIN"/>
    <property type="match status" value="1"/>
</dbReference>
<evidence type="ECO:0000256" key="1">
    <source>
        <dbReference type="SAM" id="MobiDB-lite"/>
    </source>
</evidence>
<feature type="compositionally biased region" description="Basic and acidic residues" evidence="1">
    <location>
        <begin position="103"/>
        <end position="120"/>
    </location>
</feature>
<keyword evidence="3" id="KW-1185">Reference proteome</keyword>
<dbReference type="Proteomes" id="UP001567538">
    <property type="component" value="Unassembled WGS sequence"/>
</dbReference>
<dbReference type="InterPro" id="IPR012442">
    <property type="entry name" value="DUF1645_plant"/>
</dbReference>
<feature type="region of interest" description="Disordered" evidence="1">
    <location>
        <begin position="1"/>
        <end position="31"/>
    </location>
</feature>
<evidence type="ECO:0000313" key="3">
    <source>
        <dbReference type="Proteomes" id="UP001567538"/>
    </source>
</evidence>
<feature type="region of interest" description="Disordered" evidence="1">
    <location>
        <begin position="58"/>
        <end position="130"/>
    </location>
</feature>
<comment type="caution">
    <text evidence="2">The sequence shown here is derived from an EMBL/GenBank/DDBJ whole genome shotgun (WGS) entry which is preliminary data.</text>
</comment>
<proteinExistence type="predicted"/>